<dbReference type="HOGENOM" id="CLU_1574507_0_0_1"/>
<dbReference type="Proteomes" id="UP000053989">
    <property type="component" value="Unassembled WGS sequence"/>
</dbReference>
<name>A0A0C3E0K8_9AGAM</name>
<feature type="transmembrane region" description="Helical" evidence="1">
    <location>
        <begin position="14"/>
        <end position="31"/>
    </location>
</feature>
<proteinExistence type="predicted"/>
<evidence type="ECO:0000313" key="2">
    <source>
        <dbReference type="EMBL" id="KIM61611.1"/>
    </source>
</evidence>
<keyword evidence="1" id="KW-0472">Membrane</keyword>
<reference evidence="3" key="2">
    <citation type="submission" date="2015-01" db="EMBL/GenBank/DDBJ databases">
        <title>Evolutionary Origins and Diversification of the Mycorrhizal Mutualists.</title>
        <authorList>
            <consortium name="DOE Joint Genome Institute"/>
            <consortium name="Mycorrhizal Genomics Consortium"/>
            <person name="Kohler A."/>
            <person name="Kuo A."/>
            <person name="Nagy L.G."/>
            <person name="Floudas D."/>
            <person name="Copeland A."/>
            <person name="Barry K.W."/>
            <person name="Cichocki N."/>
            <person name="Veneault-Fourrey C."/>
            <person name="LaButti K."/>
            <person name="Lindquist E.A."/>
            <person name="Lipzen A."/>
            <person name="Lundell T."/>
            <person name="Morin E."/>
            <person name="Murat C."/>
            <person name="Riley R."/>
            <person name="Ohm R."/>
            <person name="Sun H."/>
            <person name="Tunlid A."/>
            <person name="Henrissat B."/>
            <person name="Grigoriev I.V."/>
            <person name="Hibbett D.S."/>
            <person name="Martin F."/>
        </authorList>
    </citation>
    <scope>NUCLEOTIDE SEQUENCE [LARGE SCALE GENOMIC DNA]</scope>
    <source>
        <strain evidence="3">Foug A</strain>
    </source>
</reference>
<keyword evidence="1" id="KW-1133">Transmembrane helix</keyword>
<dbReference type="EMBL" id="KN822050">
    <property type="protein sequence ID" value="KIM61611.1"/>
    <property type="molecule type" value="Genomic_DNA"/>
</dbReference>
<accession>A0A0C3E0K8</accession>
<keyword evidence="3" id="KW-1185">Reference proteome</keyword>
<dbReference type="OrthoDB" id="2673395at2759"/>
<organism evidence="2 3">
    <name type="scientific">Scleroderma citrinum Foug A</name>
    <dbReference type="NCBI Taxonomy" id="1036808"/>
    <lineage>
        <taxon>Eukaryota</taxon>
        <taxon>Fungi</taxon>
        <taxon>Dikarya</taxon>
        <taxon>Basidiomycota</taxon>
        <taxon>Agaricomycotina</taxon>
        <taxon>Agaricomycetes</taxon>
        <taxon>Agaricomycetidae</taxon>
        <taxon>Boletales</taxon>
        <taxon>Sclerodermatineae</taxon>
        <taxon>Sclerodermataceae</taxon>
        <taxon>Scleroderma</taxon>
    </lineage>
</organism>
<evidence type="ECO:0000313" key="3">
    <source>
        <dbReference type="Proteomes" id="UP000053989"/>
    </source>
</evidence>
<gene>
    <name evidence="2" type="ORF">SCLCIDRAFT_121814</name>
</gene>
<evidence type="ECO:0008006" key="4">
    <source>
        <dbReference type="Google" id="ProtNLM"/>
    </source>
</evidence>
<protein>
    <recommendedName>
        <fullName evidence="4">Fungal-type protein kinase domain-containing protein</fullName>
    </recommendedName>
</protein>
<keyword evidence="1" id="KW-0812">Transmembrane</keyword>
<dbReference type="AlphaFoldDB" id="A0A0C3E0K8"/>
<sequence>VTIRHTYADNIESLFYIFIWILILYDGPLGCKGKGIGHKNTLLSFWSEEASKNLETAKFVKFTFLVSKWSNLNTQIAPYFADLLPLAELWHTLLGQYVHKEASMPFDEVLQILDDFLMKMPDSEKPPVMVNMLLSIPVLRRSYLSEGQGVRARSSGKTERLRSVIVLPKG</sequence>
<reference evidence="2 3" key="1">
    <citation type="submission" date="2014-04" db="EMBL/GenBank/DDBJ databases">
        <authorList>
            <consortium name="DOE Joint Genome Institute"/>
            <person name="Kuo A."/>
            <person name="Kohler A."/>
            <person name="Nagy L.G."/>
            <person name="Floudas D."/>
            <person name="Copeland A."/>
            <person name="Barry K.W."/>
            <person name="Cichocki N."/>
            <person name="Veneault-Fourrey C."/>
            <person name="LaButti K."/>
            <person name="Lindquist E.A."/>
            <person name="Lipzen A."/>
            <person name="Lundell T."/>
            <person name="Morin E."/>
            <person name="Murat C."/>
            <person name="Sun H."/>
            <person name="Tunlid A."/>
            <person name="Henrissat B."/>
            <person name="Grigoriev I.V."/>
            <person name="Hibbett D.S."/>
            <person name="Martin F."/>
            <person name="Nordberg H.P."/>
            <person name="Cantor M.N."/>
            <person name="Hua S.X."/>
        </authorList>
    </citation>
    <scope>NUCLEOTIDE SEQUENCE [LARGE SCALE GENOMIC DNA]</scope>
    <source>
        <strain evidence="2 3">Foug A</strain>
    </source>
</reference>
<dbReference type="InParanoid" id="A0A0C3E0K8"/>
<evidence type="ECO:0000256" key="1">
    <source>
        <dbReference type="SAM" id="Phobius"/>
    </source>
</evidence>
<feature type="non-terminal residue" evidence="2">
    <location>
        <position position="1"/>
    </location>
</feature>